<dbReference type="RefSeq" id="YP_010649723.1">
    <property type="nucleotide sequence ID" value="NC_070772.1"/>
</dbReference>
<reference evidence="4 5" key="1">
    <citation type="journal article" date="2020" name="Sci. Rep.">
        <title>A novel vibriophage exhibits inhibitory activity against host protein synthesis machinery.</title>
        <authorList>
            <person name="Thammatinna K."/>
            <person name="Egan M.E."/>
            <person name="Htoo H.H."/>
            <person name="Khanna K."/>
            <person name="Sugie J."/>
            <person name="Nideffer J.F."/>
            <person name="Villa E."/>
            <person name="Tassanakajon A."/>
            <person name="Pogliano J."/>
            <person name="Nonejuie P."/>
            <person name="Chaikeeratisak V."/>
        </authorList>
    </citation>
    <scope>NUCLEOTIDE SEQUENCE [LARGE SCALE GENOMIC DNA]</scope>
</reference>
<dbReference type="KEGG" id="vg:77925283"/>
<keyword evidence="5" id="KW-1185">Reference proteome</keyword>
<dbReference type="Proteomes" id="UP000500903">
    <property type="component" value="Segment"/>
</dbReference>
<sequence length="186" mass="20961">MLVKDLSKCDKKYRVIYADPAWQFSNKKTGGSMTSAAEQKYTVTSIDDMCALPVTDLCDDDCLLVMWYVGSMPDEALKLARFWGFRVVNINGFVWDKETKNGLDHFGMGFTTRASTESALIGVKGKLGNLIKSHSVRAKIRAKVGEHSEKPQEFRDAIEKLCGDVPRIELFARKEVDGWDRWGNEA</sequence>
<evidence type="ECO:0000256" key="1">
    <source>
        <dbReference type="ARBA" id="ARBA00022603"/>
    </source>
</evidence>
<evidence type="ECO:0000313" key="4">
    <source>
        <dbReference type="EMBL" id="QGF20978.1"/>
    </source>
</evidence>
<dbReference type="PANTHER" id="PTHR12829:SF7">
    <property type="entry name" value="N6-ADENOSINE-METHYLTRANSFERASE CATALYTIC SUBUNIT"/>
    <property type="match status" value="1"/>
</dbReference>
<evidence type="ECO:0000313" key="5">
    <source>
        <dbReference type="Proteomes" id="UP000500903"/>
    </source>
</evidence>
<dbReference type="GO" id="GO:0032259">
    <property type="term" value="P:methylation"/>
    <property type="evidence" value="ECO:0007669"/>
    <property type="project" value="UniProtKB-KW"/>
</dbReference>
<dbReference type="EMBL" id="MN512538">
    <property type="protein sequence ID" value="QGF20978.1"/>
    <property type="molecule type" value="Genomic_DNA"/>
</dbReference>
<evidence type="ECO:0000256" key="2">
    <source>
        <dbReference type="ARBA" id="ARBA00022679"/>
    </source>
</evidence>
<dbReference type="PANTHER" id="PTHR12829">
    <property type="entry name" value="N6-ADENOSINE-METHYLTRANSFERASE"/>
    <property type="match status" value="1"/>
</dbReference>
<keyword evidence="2" id="KW-0808">Transferase</keyword>
<dbReference type="PROSITE" id="PS51143">
    <property type="entry name" value="MT_A70"/>
    <property type="match status" value="1"/>
</dbReference>
<name>A0A6B7SF19_9CAUD</name>
<proteinExistence type="predicted"/>
<dbReference type="GO" id="GO:0008168">
    <property type="term" value="F:methyltransferase activity"/>
    <property type="evidence" value="ECO:0007669"/>
    <property type="project" value="UniProtKB-KW"/>
</dbReference>
<dbReference type="GeneID" id="77925283"/>
<dbReference type="Pfam" id="PF05063">
    <property type="entry name" value="MT-A70"/>
    <property type="match status" value="1"/>
</dbReference>
<accession>A0A6B7SF19</accession>
<dbReference type="InterPro" id="IPR007757">
    <property type="entry name" value="MT-A70-like"/>
</dbReference>
<keyword evidence="3" id="KW-0949">S-adenosyl-L-methionine</keyword>
<organism evidence="4 5">
    <name type="scientific">Vibrio phage Seahorse</name>
    <dbReference type="NCBI Taxonomy" id="2662136"/>
    <lineage>
        <taxon>Viruses</taxon>
        <taxon>Duplodnaviria</taxon>
        <taxon>Heunggongvirae</taxon>
        <taxon>Uroviricota</taxon>
        <taxon>Caudoviricetes</taxon>
        <taxon>Seahorsevirus</taxon>
        <taxon>Seahorsevirus seahorse</taxon>
    </lineage>
</organism>
<keyword evidence="1 4" id="KW-0489">Methyltransferase</keyword>
<evidence type="ECO:0000256" key="3">
    <source>
        <dbReference type="ARBA" id="ARBA00022691"/>
    </source>
</evidence>
<protein>
    <submittedName>
        <fullName evidence="4">Adenine methylase</fullName>
    </submittedName>
</protein>
<dbReference type="InterPro" id="IPR029063">
    <property type="entry name" value="SAM-dependent_MTases_sf"/>
</dbReference>
<dbReference type="SUPFAM" id="SSF53335">
    <property type="entry name" value="S-adenosyl-L-methionine-dependent methyltransferases"/>
    <property type="match status" value="1"/>
</dbReference>